<comment type="similarity">
    <text evidence="8">Belongs to the tilB family.</text>
</comment>
<organism evidence="10">
    <name type="scientific">Culex tarsalis</name>
    <name type="common">Encephalitis mosquito</name>
    <dbReference type="NCBI Taxonomy" id="7177"/>
    <lineage>
        <taxon>Eukaryota</taxon>
        <taxon>Metazoa</taxon>
        <taxon>Ecdysozoa</taxon>
        <taxon>Arthropoda</taxon>
        <taxon>Hexapoda</taxon>
        <taxon>Insecta</taxon>
        <taxon>Pterygota</taxon>
        <taxon>Neoptera</taxon>
        <taxon>Endopterygota</taxon>
        <taxon>Diptera</taxon>
        <taxon>Nematocera</taxon>
        <taxon>Culicoidea</taxon>
        <taxon>Culicidae</taxon>
        <taxon>Culicinae</taxon>
        <taxon>Culicini</taxon>
        <taxon>Culex</taxon>
        <taxon>Culex</taxon>
    </lineage>
</organism>
<keyword evidence="4" id="KW-0433">Leucine-rich repeat</keyword>
<dbReference type="PROSITE" id="PS51450">
    <property type="entry name" value="LRR"/>
    <property type="match status" value="2"/>
</dbReference>
<keyword evidence="7" id="KW-0966">Cell projection</keyword>
<evidence type="ECO:0000256" key="7">
    <source>
        <dbReference type="ARBA" id="ARBA00023273"/>
    </source>
</evidence>
<dbReference type="PANTHER" id="PTHR18849">
    <property type="entry name" value="LEUCINE RICH REPEAT PROTEIN"/>
    <property type="match status" value="1"/>
</dbReference>
<dbReference type="GO" id="GO:0005929">
    <property type="term" value="C:cilium"/>
    <property type="evidence" value="ECO:0007669"/>
    <property type="project" value="UniProtKB-SubCell"/>
</dbReference>
<dbReference type="Pfam" id="PF14580">
    <property type="entry name" value="LRR_9"/>
    <property type="match status" value="1"/>
</dbReference>
<reference evidence="10" key="1">
    <citation type="submission" date="2017-01" db="EMBL/GenBank/DDBJ databases">
        <title>A deep insight into the sialotranscriptome of adult male and female Cluex tarsalis mosquitoes.</title>
        <authorList>
            <person name="Ribeiro J.M."/>
            <person name="Moreira F."/>
            <person name="Bernard K.A."/>
            <person name="Calvo E."/>
        </authorList>
    </citation>
    <scope>NUCLEOTIDE SEQUENCE</scope>
    <source>
        <strain evidence="10">Kern County</strain>
        <tissue evidence="10">Salivary glands</tissue>
    </source>
</reference>
<evidence type="ECO:0000313" key="10">
    <source>
        <dbReference type="EMBL" id="JAV30682.1"/>
    </source>
</evidence>
<dbReference type="InterPro" id="IPR032675">
    <property type="entry name" value="LRR_dom_sf"/>
</dbReference>
<dbReference type="SMART" id="SM00365">
    <property type="entry name" value="LRR_SD22"/>
    <property type="match status" value="2"/>
</dbReference>
<dbReference type="Gene3D" id="3.80.10.10">
    <property type="entry name" value="Ribonuclease Inhibitor"/>
    <property type="match status" value="1"/>
</dbReference>
<name>A0A1Q3FTA2_CULTA</name>
<evidence type="ECO:0000256" key="2">
    <source>
        <dbReference type="ARBA" id="ARBA00004496"/>
    </source>
</evidence>
<comment type="subcellular location">
    <subcellularLocation>
        <location evidence="1">Cell projection</location>
        <location evidence="1">Cilium</location>
    </subcellularLocation>
    <subcellularLocation>
        <location evidence="2">Cytoplasm</location>
    </subcellularLocation>
</comment>
<dbReference type="Pfam" id="PF23602">
    <property type="entry name" value="CS_DNAAF11_C"/>
    <property type="match status" value="1"/>
</dbReference>
<keyword evidence="3" id="KW-0963">Cytoplasm</keyword>
<keyword evidence="6" id="KW-0969">Cilium</keyword>
<protein>
    <submittedName>
        <fullName evidence="10">Protein phosphatase 1 regulatory subunit</fullName>
    </submittedName>
</protein>
<dbReference type="EMBL" id="GFDL01004363">
    <property type="protein sequence ID" value="JAV30682.1"/>
    <property type="molecule type" value="Transcribed_RNA"/>
</dbReference>
<dbReference type="InterPro" id="IPR001611">
    <property type="entry name" value="Leu-rich_rpt"/>
</dbReference>
<evidence type="ECO:0000256" key="6">
    <source>
        <dbReference type="ARBA" id="ARBA00023069"/>
    </source>
</evidence>
<evidence type="ECO:0000256" key="4">
    <source>
        <dbReference type="ARBA" id="ARBA00022614"/>
    </source>
</evidence>
<dbReference type="AlphaFoldDB" id="A0A1Q3FTA2"/>
<dbReference type="PANTHER" id="PTHR18849:SF0">
    <property type="entry name" value="CILIA- AND FLAGELLA-ASSOCIATED PROTEIN 410-RELATED"/>
    <property type="match status" value="1"/>
</dbReference>
<dbReference type="InterPro" id="IPR056496">
    <property type="entry name" value="CS_DNAAF11_C"/>
</dbReference>
<sequence length="397" mass="46014">MVRITEQLIRKRSEHNELIIGTLEELSLHQEDIECIEHIGNWCRELKILFLQSNLISRIENLNKLKKLEYLNLAVNNVERIENLEGLESLNKLDLTLNFVGELTSVESLRGNYNLRELFLTGNPCTDYPGYRDYVICALPQLESLDGVEITRTDRLKASKDFKANRNGIVQHELKHKIDRDEQKIRVEESLREQEESVKDLDEEQRATHFWQQKSEHCPETRIMMAKYAKKGRERPGVEVADGEKLPKRTLKLFAECGRPYSLNEAKIKFEFLDEDDRYELNLHIYKFLDTSFVEVDAQPNYIRATIKGKVFQLALKDEIKTDESTCKRSTTTGQMLIEMPKLNPQNVSFSQPEVYNKVKRDAAAKIDLKGTVDYKNIIKQGGKAAEINEDEIPALI</sequence>
<dbReference type="FunFam" id="3.80.10.10:FF:000052">
    <property type="entry name" value="Leucine rich repeat containing 6"/>
    <property type="match status" value="1"/>
</dbReference>
<dbReference type="GO" id="GO:0036158">
    <property type="term" value="P:outer dynein arm assembly"/>
    <property type="evidence" value="ECO:0007669"/>
    <property type="project" value="TreeGrafter"/>
</dbReference>
<evidence type="ECO:0000256" key="1">
    <source>
        <dbReference type="ARBA" id="ARBA00004138"/>
    </source>
</evidence>
<dbReference type="SUPFAM" id="SSF52058">
    <property type="entry name" value="L domain-like"/>
    <property type="match status" value="1"/>
</dbReference>
<proteinExistence type="inferred from homology"/>
<evidence type="ECO:0000256" key="3">
    <source>
        <dbReference type="ARBA" id="ARBA00022490"/>
    </source>
</evidence>
<evidence type="ECO:0000256" key="8">
    <source>
        <dbReference type="ARBA" id="ARBA00049982"/>
    </source>
</evidence>
<dbReference type="GO" id="GO:0005737">
    <property type="term" value="C:cytoplasm"/>
    <property type="evidence" value="ECO:0007669"/>
    <property type="project" value="UniProtKB-SubCell"/>
</dbReference>
<keyword evidence="5" id="KW-0677">Repeat</keyword>
<accession>A0A1Q3FTA2</accession>
<feature type="domain" description="Dynein axonemal assembly factor 11-like CS" evidence="9">
    <location>
        <begin position="225"/>
        <end position="342"/>
    </location>
</feature>
<evidence type="ECO:0000256" key="5">
    <source>
        <dbReference type="ARBA" id="ARBA00022737"/>
    </source>
</evidence>
<evidence type="ECO:0000259" key="9">
    <source>
        <dbReference type="Pfam" id="PF23602"/>
    </source>
</evidence>